<evidence type="ECO:0000313" key="2">
    <source>
        <dbReference type="Proteomes" id="UP000237447"/>
    </source>
</evidence>
<reference evidence="1 2" key="1">
    <citation type="journal article" date="2018" name="Syst. Appl. Microbiol.">
        <title>Agrobacterium rosae sp. nov., isolated from galls on different agricultural crops.</title>
        <authorList>
            <person name="Kuzmanovic N."/>
            <person name="Pulawska J."/>
            <person name="Smalla K."/>
            <person name="Nesme X."/>
        </authorList>
    </citation>
    <scope>NUCLEOTIDE SEQUENCE [LARGE SCALE GENOMIC DNA]</scope>
    <source>
        <strain evidence="1 2">NCPPB 1650</strain>
    </source>
</reference>
<organism evidence="1 2">
    <name type="scientific">Agrobacterium rosae</name>
    <dbReference type="NCBI Taxonomy" id="1972867"/>
    <lineage>
        <taxon>Bacteria</taxon>
        <taxon>Pseudomonadati</taxon>
        <taxon>Pseudomonadota</taxon>
        <taxon>Alphaproteobacteria</taxon>
        <taxon>Hyphomicrobiales</taxon>
        <taxon>Rhizobiaceae</taxon>
        <taxon>Rhizobium/Agrobacterium group</taxon>
        <taxon>Agrobacterium</taxon>
    </lineage>
</organism>
<accession>A0AAE5S1W9</accession>
<gene>
    <name evidence="1" type="ORF">CPJ18_01970</name>
</gene>
<protein>
    <submittedName>
        <fullName evidence="1">Uncharacterized protein</fullName>
    </submittedName>
</protein>
<dbReference type="RefSeq" id="WP_103656769.1">
    <property type="nucleotide sequence ID" value="NZ_NXEJ01000001.1"/>
</dbReference>
<dbReference type="Proteomes" id="UP000237447">
    <property type="component" value="Unassembled WGS sequence"/>
</dbReference>
<sequence length="176" mass="19615">MTQRFYVDQDGEYLGSYDDADGDMPEEFVGATEVAQKPLPPSAPRFFVDQAGKYLGSYDGPDESIPDFLAQGIQVATAPEDARQVWKDGAWLPFDLPEPISVVYAVDLWSRLTDDEALQVGAAMEGQSFRMQNIFRAANSYRSDHELWSLLFYIASSLFGEDRAKAILAPSETARE</sequence>
<comment type="caution">
    <text evidence="1">The sequence shown here is derived from an EMBL/GenBank/DDBJ whole genome shotgun (WGS) entry which is preliminary data.</text>
</comment>
<name>A0AAE5S1W9_9HYPH</name>
<dbReference type="AlphaFoldDB" id="A0AAE5S1W9"/>
<proteinExistence type="predicted"/>
<evidence type="ECO:0000313" key="1">
    <source>
        <dbReference type="EMBL" id="POO54295.1"/>
    </source>
</evidence>
<dbReference type="EMBL" id="NXEJ01000001">
    <property type="protein sequence ID" value="POO54295.1"/>
    <property type="molecule type" value="Genomic_DNA"/>
</dbReference>
<dbReference type="GeneID" id="86878148"/>